<dbReference type="SUPFAM" id="SSF56091">
    <property type="entry name" value="DNA ligase/mRNA capping enzyme, catalytic domain"/>
    <property type="match status" value="1"/>
</dbReference>
<dbReference type="InterPro" id="IPR019039">
    <property type="entry name" value="T4-Rnl1-like_N"/>
</dbReference>
<keyword evidence="2" id="KW-0436">Ligase</keyword>
<dbReference type="GO" id="GO:0016874">
    <property type="term" value="F:ligase activity"/>
    <property type="evidence" value="ECO:0007669"/>
    <property type="project" value="UniProtKB-KW"/>
</dbReference>
<dbReference type="OrthoDB" id="2111238at2759"/>
<keyword evidence="3" id="KW-1185">Reference proteome</keyword>
<evidence type="ECO:0000259" key="1">
    <source>
        <dbReference type="Pfam" id="PF09511"/>
    </source>
</evidence>
<gene>
    <name evidence="2" type="ORF">BDK51DRAFT_48306</name>
</gene>
<accession>A0A4P9VY18</accession>
<evidence type="ECO:0000313" key="2">
    <source>
        <dbReference type="EMBL" id="RKO83835.1"/>
    </source>
</evidence>
<sequence length="389" mass="43675">MAEPSDAQPPFLAVQTFIRDHGWDALQGELRITVKKYDAHGLRKLNYSQVHSPKLHPVVLDCRGLLLDADANVVSRTFRRFFNHGELATHAQFDFANVTVFEKCDGSLLQLYYCPQTDRWEMGTRSSAFAEQAKSRGTYRDAILLAMQVGEDAFGRVAERHLDRRLTYALEYCGPSNKIGTEYDADHVVLLAVVSNVADHELPYEAVQAICDTLKADGINIRLPKVYNLTSLEGCRAALNDLLLPTEEGFVVRHNVTGERMKMKSVKYLAMNGLTNEPTFKRLVRLVHFNEQDEYLATYAKERPKIDKIVVARGALVQEIQGAYDQAVAGSPTKKQFALATQSLPYQKTLLHARKTGSTIEMAMSSMKAFQLVDLLATRMQVDPTAVEF</sequence>
<dbReference type="EMBL" id="ML000784">
    <property type="protein sequence ID" value="RKO83835.1"/>
    <property type="molecule type" value="Genomic_DNA"/>
</dbReference>
<protein>
    <submittedName>
        <fullName evidence="2">RNA ligase-domain-containing protein</fullName>
    </submittedName>
</protein>
<dbReference type="AlphaFoldDB" id="A0A4P9VY18"/>
<evidence type="ECO:0000313" key="3">
    <source>
        <dbReference type="Proteomes" id="UP000269721"/>
    </source>
</evidence>
<organism evidence="2 3">
    <name type="scientific">Blyttiomyces helicus</name>
    <dbReference type="NCBI Taxonomy" id="388810"/>
    <lineage>
        <taxon>Eukaryota</taxon>
        <taxon>Fungi</taxon>
        <taxon>Fungi incertae sedis</taxon>
        <taxon>Chytridiomycota</taxon>
        <taxon>Chytridiomycota incertae sedis</taxon>
        <taxon>Chytridiomycetes</taxon>
        <taxon>Chytridiomycetes incertae sedis</taxon>
        <taxon>Blyttiomyces</taxon>
    </lineage>
</organism>
<dbReference type="Proteomes" id="UP000269721">
    <property type="component" value="Unassembled WGS sequence"/>
</dbReference>
<feature type="domain" description="T4 RNA ligase 1-like N-terminal" evidence="1">
    <location>
        <begin position="62"/>
        <end position="262"/>
    </location>
</feature>
<dbReference type="Pfam" id="PF09511">
    <property type="entry name" value="RNA_lig_T4_1"/>
    <property type="match status" value="1"/>
</dbReference>
<name>A0A4P9VY18_9FUNG</name>
<reference evidence="3" key="1">
    <citation type="journal article" date="2018" name="Nat. Microbiol.">
        <title>Leveraging single-cell genomics to expand the fungal tree of life.</title>
        <authorList>
            <person name="Ahrendt S.R."/>
            <person name="Quandt C.A."/>
            <person name="Ciobanu D."/>
            <person name="Clum A."/>
            <person name="Salamov A."/>
            <person name="Andreopoulos B."/>
            <person name="Cheng J.F."/>
            <person name="Woyke T."/>
            <person name="Pelin A."/>
            <person name="Henrissat B."/>
            <person name="Reynolds N.K."/>
            <person name="Benny G.L."/>
            <person name="Smith M.E."/>
            <person name="James T.Y."/>
            <person name="Grigoriev I.V."/>
        </authorList>
    </citation>
    <scope>NUCLEOTIDE SEQUENCE [LARGE SCALE GENOMIC DNA]</scope>
</reference>
<proteinExistence type="predicted"/>